<dbReference type="AlphaFoldDB" id="A0A8H9LH58"/>
<feature type="region of interest" description="Disordered" evidence="1">
    <location>
        <begin position="1"/>
        <end position="31"/>
    </location>
</feature>
<evidence type="ECO:0000256" key="1">
    <source>
        <dbReference type="SAM" id="MobiDB-lite"/>
    </source>
</evidence>
<reference evidence="2" key="1">
    <citation type="journal article" date="2014" name="Int. J. Syst. Evol. Microbiol.">
        <title>Complete genome sequence of Corynebacterium casei LMG S-19264T (=DSM 44701T), isolated from a smear-ripened cheese.</title>
        <authorList>
            <consortium name="US DOE Joint Genome Institute (JGI-PGF)"/>
            <person name="Walter F."/>
            <person name="Albersmeier A."/>
            <person name="Kalinowski J."/>
            <person name="Ruckert C."/>
        </authorList>
    </citation>
    <scope>NUCLEOTIDE SEQUENCE</scope>
    <source>
        <strain evidence="2">CGMCC 4.7138</strain>
    </source>
</reference>
<evidence type="ECO:0000313" key="3">
    <source>
        <dbReference type="Proteomes" id="UP000653480"/>
    </source>
</evidence>
<gene>
    <name evidence="2" type="ORF">GCM10011574_65670</name>
</gene>
<evidence type="ECO:0000313" key="2">
    <source>
        <dbReference type="EMBL" id="GGO29854.1"/>
    </source>
</evidence>
<sequence length="70" mass="7216">MTRPVDRDPSATAPRSPAARTGPPDGGRQEDLVDCQQTDITAAVGPPKTAAEIVAPQETPTVAAVAMFES</sequence>
<proteinExistence type="predicted"/>
<keyword evidence="3" id="KW-1185">Reference proteome</keyword>
<dbReference type="EMBL" id="BMMN01000019">
    <property type="protein sequence ID" value="GGO29854.1"/>
    <property type="molecule type" value="Genomic_DNA"/>
</dbReference>
<name>A0A8H9LH58_9ACTN</name>
<comment type="caution">
    <text evidence="2">The sequence shown here is derived from an EMBL/GenBank/DDBJ whole genome shotgun (WGS) entry which is preliminary data.</text>
</comment>
<dbReference type="Proteomes" id="UP000653480">
    <property type="component" value="Unassembled WGS sequence"/>
</dbReference>
<organism evidence="2 3">
    <name type="scientific">Microbispora bryophytorum</name>
    <dbReference type="NCBI Taxonomy" id="1460882"/>
    <lineage>
        <taxon>Bacteria</taxon>
        <taxon>Bacillati</taxon>
        <taxon>Actinomycetota</taxon>
        <taxon>Actinomycetes</taxon>
        <taxon>Streptosporangiales</taxon>
        <taxon>Streptosporangiaceae</taxon>
        <taxon>Microbispora</taxon>
    </lineage>
</organism>
<protein>
    <submittedName>
        <fullName evidence="2">Uncharacterized protein</fullName>
    </submittedName>
</protein>
<accession>A0A8H9LH58</accession>
<reference evidence="2" key="2">
    <citation type="submission" date="2020-09" db="EMBL/GenBank/DDBJ databases">
        <authorList>
            <person name="Sun Q."/>
            <person name="Zhou Y."/>
        </authorList>
    </citation>
    <scope>NUCLEOTIDE SEQUENCE</scope>
    <source>
        <strain evidence="2">CGMCC 4.7138</strain>
    </source>
</reference>
<feature type="compositionally biased region" description="Low complexity" evidence="1">
    <location>
        <begin position="10"/>
        <end position="23"/>
    </location>
</feature>